<reference evidence="2 3" key="1">
    <citation type="submission" date="2024-03" db="EMBL/GenBank/DDBJ databases">
        <title>Whole genomes of four grape xylem sap localized bacterial endophytes.</title>
        <authorList>
            <person name="Kumar G."/>
            <person name="Savka M.A."/>
        </authorList>
    </citation>
    <scope>NUCLEOTIDE SEQUENCE [LARGE SCALE GENOMIC DNA]</scope>
    <source>
        <strain evidence="2 3">RIT_GXS8</strain>
    </source>
</reference>
<comment type="caution">
    <text evidence="2">The sequence shown here is derived from an EMBL/GenBank/DDBJ whole genome shotgun (WGS) entry which is preliminary data.</text>
</comment>
<dbReference type="InterPro" id="IPR010982">
    <property type="entry name" value="Lambda_DNA-bd_dom_sf"/>
</dbReference>
<name>A0ABU8Y996_9MICO</name>
<protein>
    <submittedName>
        <fullName evidence="2">Helix-turn-helix transcriptional regulator</fullName>
    </submittedName>
</protein>
<dbReference type="Gene3D" id="1.10.260.40">
    <property type="entry name" value="lambda repressor-like DNA-binding domains"/>
    <property type="match status" value="1"/>
</dbReference>
<sequence length="184" mass="20479">MNEDDATGGGIDQVFGANLREARTWRGFTQEGVARKMQKKGFDFHQATVYKIESGKRSVSVGESFALAEVLDAPITELTRSRHDTLQTELARLDMEALKVIGRMRRIQEAVRDLDPMIDELLANASTAEKTFEQTAGEVTQRYDPIRDARKAASLEAITSFLEGPDAALFFQRDVPGHGQDSLF</sequence>
<proteinExistence type="predicted"/>
<dbReference type="CDD" id="cd00093">
    <property type="entry name" value="HTH_XRE"/>
    <property type="match status" value="1"/>
</dbReference>
<keyword evidence="3" id="KW-1185">Reference proteome</keyword>
<dbReference type="RefSeq" id="WP_340197107.1">
    <property type="nucleotide sequence ID" value="NZ_JBBKAP010000054.1"/>
</dbReference>
<feature type="domain" description="HTH cro/C1-type" evidence="1">
    <location>
        <begin position="19"/>
        <end position="78"/>
    </location>
</feature>
<dbReference type="SMART" id="SM00530">
    <property type="entry name" value="HTH_XRE"/>
    <property type="match status" value="1"/>
</dbReference>
<dbReference type="Pfam" id="PF01381">
    <property type="entry name" value="HTH_3"/>
    <property type="match status" value="1"/>
</dbReference>
<evidence type="ECO:0000313" key="2">
    <source>
        <dbReference type="EMBL" id="MEK0171390.1"/>
    </source>
</evidence>
<dbReference type="EMBL" id="JBBLYY010000042">
    <property type="protein sequence ID" value="MEK0171390.1"/>
    <property type="molecule type" value="Genomic_DNA"/>
</dbReference>
<accession>A0ABU8Y996</accession>
<dbReference type="InterPro" id="IPR001387">
    <property type="entry name" value="Cro/C1-type_HTH"/>
</dbReference>
<gene>
    <name evidence="2" type="ORF">WMN62_07905</name>
</gene>
<evidence type="ECO:0000259" key="1">
    <source>
        <dbReference type="PROSITE" id="PS50943"/>
    </source>
</evidence>
<dbReference type="PROSITE" id="PS50943">
    <property type="entry name" value="HTH_CROC1"/>
    <property type="match status" value="1"/>
</dbReference>
<dbReference type="Proteomes" id="UP001370299">
    <property type="component" value="Unassembled WGS sequence"/>
</dbReference>
<evidence type="ECO:0000313" key="3">
    <source>
        <dbReference type="Proteomes" id="UP001370299"/>
    </source>
</evidence>
<organism evidence="2 3">
    <name type="scientific">Curtobacterium citreum</name>
    <dbReference type="NCBI Taxonomy" id="2036"/>
    <lineage>
        <taxon>Bacteria</taxon>
        <taxon>Bacillati</taxon>
        <taxon>Actinomycetota</taxon>
        <taxon>Actinomycetes</taxon>
        <taxon>Micrococcales</taxon>
        <taxon>Microbacteriaceae</taxon>
        <taxon>Curtobacterium</taxon>
    </lineage>
</organism>
<dbReference type="SUPFAM" id="SSF47413">
    <property type="entry name" value="lambda repressor-like DNA-binding domains"/>
    <property type="match status" value="1"/>
</dbReference>